<comment type="caution">
    <text evidence="1">The sequence shown here is derived from an EMBL/GenBank/DDBJ whole genome shotgun (WGS) entry which is preliminary data.</text>
</comment>
<dbReference type="Proteomes" id="UP000307602">
    <property type="component" value="Unassembled WGS sequence"/>
</dbReference>
<dbReference type="Pfam" id="PF09720">
    <property type="entry name" value="Unstab_antitox"/>
    <property type="match status" value="1"/>
</dbReference>
<sequence length="77" mass="9254">MDLQAEKIELVKLLLETQKESLIKKIKTLLKDESENKTFELPESQKEELDRRLSRMEKGETKFYTWEQVEQKLKQAL</sequence>
<protein>
    <recommendedName>
        <fullName evidence="3">Addiction module protein</fullName>
    </recommendedName>
</protein>
<evidence type="ECO:0008006" key="3">
    <source>
        <dbReference type="Google" id="ProtNLM"/>
    </source>
</evidence>
<dbReference type="OrthoDB" id="1524962at2"/>
<organism evidence="1 2">
    <name type="scientific">Flavivirga rizhaonensis</name>
    <dbReference type="NCBI Taxonomy" id="2559571"/>
    <lineage>
        <taxon>Bacteria</taxon>
        <taxon>Pseudomonadati</taxon>
        <taxon>Bacteroidota</taxon>
        <taxon>Flavobacteriia</taxon>
        <taxon>Flavobacteriales</taxon>
        <taxon>Flavobacteriaceae</taxon>
        <taxon>Flavivirga</taxon>
    </lineage>
</organism>
<dbReference type="InterPro" id="IPR013406">
    <property type="entry name" value="CHP02574_addiction_mod"/>
</dbReference>
<dbReference type="EMBL" id="SRSO01000047">
    <property type="protein sequence ID" value="TGV00330.1"/>
    <property type="molecule type" value="Genomic_DNA"/>
</dbReference>
<evidence type="ECO:0000313" key="1">
    <source>
        <dbReference type="EMBL" id="TGV00330.1"/>
    </source>
</evidence>
<name>A0A4S1DQZ0_9FLAO</name>
<dbReference type="AlphaFoldDB" id="A0A4S1DQZ0"/>
<dbReference type="RefSeq" id="WP_135879002.1">
    <property type="nucleotide sequence ID" value="NZ_SRSO01000047.1"/>
</dbReference>
<reference evidence="1 2" key="1">
    <citation type="submission" date="2019-04" db="EMBL/GenBank/DDBJ databases">
        <authorList>
            <person name="Liu A."/>
        </authorList>
    </citation>
    <scope>NUCLEOTIDE SEQUENCE [LARGE SCALE GENOMIC DNA]</scope>
    <source>
        <strain evidence="1 2">RZ03</strain>
    </source>
</reference>
<gene>
    <name evidence="1" type="ORF">EM932_20095</name>
</gene>
<proteinExistence type="predicted"/>
<accession>A0A4S1DQZ0</accession>
<evidence type="ECO:0000313" key="2">
    <source>
        <dbReference type="Proteomes" id="UP000307602"/>
    </source>
</evidence>
<keyword evidence="2" id="KW-1185">Reference proteome</keyword>